<dbReference type="CDD" id="cd03529">
    <property type="entry name" value="Rieske_NirD"/>
    <property type="match status" value="1"/>
</dbReference>
<keyword evidence="6" id="KW-0534">Nitrate assimilation</keyword>
<keyword evidence="3" id="KW-0560">Oxidoreductase</keyword>
<evidence type="ECO:0000256" key="2">
    <source>
        <dbReference type="ARBA" id="ARBA00022723"/>
    </source>
</evidence>
<keyword evidence="1" id="KW-0001">2Fe-2S</keyword>
<dbReference type="InterPro" id="IPR012748">
    <property type="entry name" value="Rieske-like_NirD"/>
</dbReference>
<dbReference type="RefSeq" id="WP_275811587.1">
    <property type="nucleotide sequence ID" value="NZ_BAAANM010000015.1"/>
</dbReference>
<comment type="caution">
    <text evidence="8">The sequence shown here is derived from an EMBL/GenBank/DDBJ whole genome shotgun (WGS) entry which is preliminary data.</text>
</comment>
<accession>A0ABT5YWY4</accession>
<dbReference type="InterPro" id="IPR017941">
    <property type="entry name" value="Rieske_2Fe-2S"/>
</dbReference>
<dbReference type="NCBIfam" id="TIGR02378">
    <property type="entry name" value="nirD_assim_sml"/>
    <property type="match status" value="1"/>
</dbReference>
<sequence>MTILHETRPTVATAVVEIEHDGRWKPVCGYADLLPGRGVAVLLGAEQVALFRDRAGLLYAVGNTDPFSGSAVISRGIMGSRGAAPVVASPMYKQAFDLRTGECLDEAATPDGSPARLGVWPVRVVS</sequence>
<evidence type="ECO:0000256" key="5">
    <source>
        <dbReference type="ARBA" id="ARBA00023014"/>
    </source>
</evidence>
<evidence type="ECO:0000256" key="1">
    <source>
        <dbReference type="ARBA" id="ARBA00022714"/>
    </source>
</evidence>
<protein>
    <submittedName>
        <fullName evidence="8">Nitrite reductase small subunit NirD</fullName>
    </submittedName>
</protein>
<dbReference type="InterPro" id="IPR017881">
    <property type="entry name" value="NirD"/>
</dbReference>
<dbReference type="PANTHER" id="PTHR40562:SF1">
    <property type="entry name" value="NITRITE REDUCTASE (NADH) SMALL SUBUNIT"/>
    <property type="match status" value="1"/>
</dbReference>
<dbReference type="EMBL" id="JARHTQ010000005">
    <property type="protein sequence ID" value="MDF2256055.1"/>
    <property type="molecule type" value="Genomic_DNA"/>
</dbReference>
<evidence type="ECO:0000313" key="8">
    <source>
        <dbReference type="EMBL" id="MDF2256055.1"/>
    </source>
</evidence>
<dbReference type="PROSITE" id="PS51296">
    <property type="entry name" value="RIESKE"/>
    <property type="match status" value="1"/>
</dbReference>
<proteinExistence type="predicted"/>
<evidence type="ECO:0000259" key="7">
    <source>
        <dbReference type="PROSITE" id="PS51296"/>
    </source>
</evidence>
<keyword evidence="9" id="KW-1185">Reference proteome</keyword>
<dbReference type="Pfam" id="PF13806">
    <property type="entry name" value="Rieske_2"/>
    <property type="match status" value="1"/>
</dbReference>
<gene>
    <name evidence="8" type="primary">nirD</name>
    <name evidence="8" type="ORF">P2L57_10050</name>
</gene>
<keyword evidence="5" id="KW-0411">Iron-sulfur</keyword>
<evidence type="ECO:0000256" key="4">
    <source>
        <dbReference type="ARBA" id="ARBA00023004"/>
    </source>
</evidence>
<feature type="domain" description="Rieske" evidence="7">
    <location>
        <begin position="25"/>
        <end position="126"/>
    </location>
</feature>
<evidence type="ECO:0000313" key="9">
    <source>
        <dbReference type="Proteomes" id="UP001220022"/>
    </source>
</evidence>
<dbReference type="PROSITE" id="PS51300">
    <property type="entry name" value="NIRD"/>
    <property type="match status" value="1"/>
</dbReference>
<dbReference type="SUPFAM" id="SSF50022">
    <property type="entry name" value="ISP domain"/>
    <property type="match status" value="1"/>
</dbReference>
<name>A0ABT5YWY4_9ACTN</name>
<organism evidence="8 9">
    <name type="scientific">Streptantibioticus ferralitis</name>
    <dbReference type="NCBI Taxonomy" id="236510"/>
    <lineage>
        <taxon>Bacteria</taxon>
        <taxon>Bacillati</taxon>
        <taxon>Actinomycetota</taxon>
        <taxon>Actinomycetes</taxon>
        <taxon>Kitasatosporales</taxon>
        <taxon>Streptomycetaceae</taxon>
        <taxon>Streptantibioticus</taxon>
    </lineage>
</organism>
<evidence type="ECO:0000256" key="3">
    <source>
        <dbReference type="ARBA" id="ARBA00023002"/>
    </source>
</evidence>
<evidence type="ECO:0000256" key="6">
    <source>
        <dbReference type="ARBA" id="ARBA00023063"/>
    </source>
</evidence>
<dbReference type="Proteomes" id="UP001220022">
    <property type="component" value="Unassembled WGS sequence"/>
</dbReference>
<dbReference type="Gene3D" id="2.102.10.10">
    <property type="entry name" value="Rieske [2Fe-2S] iron-sulphur domain"/>
    <property type="match status" value="1"/>
</dbReference>
<keyword evidence="4" id="KW-0408">Iron</keyword>
<reference evidence="8 9" key="1">
    <citation type="submission" date="2023-03" db="EMBL/GenBank/DDBJ databases">
        <title>Draft genome sequence of type strain Streptomyces ferralitis JCM 14344.</title>
        <authorList>
            <person name="Klaysubun C."/>
            <person name="Duangmal K."/>
        </authorList>
    </citation>
    <scope>NUCLEOTIDE SEQUENCE [LARGE SCALE GENOMIC DNA]</scope>
    <source>
        <strain evidence="8 9">JCM 14344</strain>
    </source>
</reference>
<keyword evidence="2" id="KW-0479">Metal-binding</keyword>
<dbReference type="InterPro" id="IPR036922">
    <property type="entry name" value="Rieske_2Fe-2S_sf"/>
</dbReference>
<dbReference type="PANTHER" id="PTHR40562">
    <property type="match status" value="1"/>
</dbReference>